<evidence type="ECO:0000259" key="8">
    <source>
        <dbReference type="PROSITE" id="PS50928"/>
    </source>
</evidence>
<reference evidence="9 10" key="1">
    <citation type="journal article" date="2015" name="Genome Announc.">
        <title>Expanding the biotechnology potential of lactobacilli through comparative genomics of 213 strains and associated genera.</title>
        <authorList>
            <person name="Sun Z."/>
            <person name="Harris H.M."/>
            <person name="McCann A."/>
            <person name="Guo C."/>
            <person name="Argimon S."/>
            <person name="Zhang W."/>
            <person name="Yang X."/>
            <person name="Jeffery I.B."/>
            <person name="Cooney J.C."/>
            <person name="Kagawa T.F."/>
            <person name="Liu W."/>
            <person name="Song Y."/>
            <person name="Salvetti E."/>
            <person name="Wrobel A."/>
            <person name="Rasinkangas P."/>
            <person name="Parkhill J."/>
            <person name="Rea M.C."/>
            <person name="O'Sullivan O."/>
            <person name="Ritari J."/>
            <person name="Douillard F.P."/>
            <person name="Paul Ross R."/>
            <person name="Yang R."/>
            <person name="Briner A.E."/>
            <person name="Felis G.E."/>
            <person name="de Vos W.M."/>
            <person name="Barrangou R."/>
            <person name="Klaenhammer T.R."/>
            <person name="Caufield P.W."/>
            <person name="Cui Y."/>
            <person name="Zhang H."/>
            <person name="O'Toole P.W."/>
        </authorList>
    </citation>
    <scope>NUCLEOTIDE SEQUENCE [LARGE SCALE GENOMIC DNA]</scope>
    <source>
        <strain evidence="9 10">DSM 18630</strain>
    </source>
</reference>
<protein>
    <submittedName>
        <fullName evidence="9">Binding-protein-dependent transport systems inner membrane component</fullName>
    </submittedName>
</protein>
<dbReference type="OrthoDB" id="9797472at2"/>
<dbReference type="GO" id="GO:0005886">
    <property type="term" value="C:plasma membrane"/>
    <property type="evidence" value="ECO:0007669"/>
    <property type="project" value="UniProtKB-SubCell"/>
</dbReference>
<keyword evidence="2 7" id="KW-0813">Transport</keyword>
<dbReference type="PANTHER" id="PTHR43386">
    <property type="entry name" value="OLIGOPEPTIDE TRANSPORT SYSTEM PERMEASE PROTEIN APPC"/>
    <property type="match status" value="1"/>
</dbReference>
<organism evidence="9 10">
    <name type="scientific">Liquorilactobacillus ghanensis DSM 18630</name>
    <dbReference type="NCBI Taxonomy" id="1423750"/>
    <lineage>
        <taxon>Bacteria</taxon>
        <taxon>Bacillati</taxon>
        <taxon>Bacillota</taxon>
        <taxon>Bacilli</taxon>
        <taxon>Lactobacillales</taxon>
        <taxon>Lactobacillaceae</taxon>
        <taxon>Liquorilactobacillus</taxon>
    </lineage>
</organism>
<evidence type="ECO:0000256" key="3">
    <source>
        <dbReference type="ARBA" id="ARBA00022475"/>
    </source>
</evidence>
<evidence type="ECO:0000256" key="4">
    <source>
        <dbReference type="ARBA" id="ARBA00022692"/>
    </source>
</evidence>
<dbReference type="InterPro" id="IPR000515">
    <property type="entry name" value="MetI-like"/>
</dbReference>
<feature type="transmembrane region" description="Helical" evidence="7">
    <location>
        <begin position="12"/>
        <end position="31"/>
    </location>
</feature>
<dbReference type="Proteomes" id="UP000051451">
    <property type="component" value="Unassembled WGS sequence"/>
</dbReference>
<name>A0A0R1VLK6_9LACO</name>
<dbReference type="Pfam" id="PF00528">
    <property type="entry name" value="BPD_transp_1"/>
    <property type="match status" value="1"/>
</dbReference>
<evidence type="ECO:0000256" key="7">
    <source>
        <dbReference type="RuleBase" id="RU363032"/>
    </source>
</evidence>
<evidence type="ECO:0000256" key="2">
    <source>
        <dbReference type="ARBA" id="ARBA00022448"/>
    </source>
</evidence>
<accession>A0A0R1VLK6</accession>
<dbReference type="PANTHER" id="PTHR43386:SF1">
    <property type="entry name" value="D,D-DIPEPTIDE TRANSPORT SYSTEM PERMEASE PROTEIN DDPC-RELATED"/>
    <property type="match status" value="1"/>
</dbReference>
<dbReference type="EMBL" id="AZGB01000016">
    <property type="protein sequence ID" value="KRM06205.1"/>
    <property type="molecule type" value="Genomic_DNA"/>
</dbReference>
<dbReference type="InterPro" id="IPR035906">
    <property type="entry name" value="MetI-like_sf"/>
</dbReference>
<feature type="domain" description="ABC transmembrane type-1" evidence="8">
    <location>
        <begin position="75"/>
        <end position="264"/>
    </location>
</feature>
<keyword evidence="6 7" id="KW-0472">Membrane</keyword>
<dbReference type="GO" id="GO:0055085">
    <property type="term" value="P:transmembrane transport"/>
    <property type="evidence" value="ECO:0007669"/>
    <property type="project" value="InterPro"/>
</dbReference>
<evidence type="ECO:0000256" key="6">
    <source>
        <dbReference type="ARBA" id="ARBA00023136"/>
    </source>
</evidence>
<keyword evidence="5 7" id="KW-1133">Transmembrane helix</keyword>
<comment type="similarity">
    <text evidence="7">Belongs to the binding-protein-dependent transport system permease family.</text>
</comment>
<dbReference type="SUPFAM" id="SSF161098">
    <property type="entry name" value="MetI-like"/>
    <property type="match status" value="1"/>
</dbReference>
<dbReference type="PROSITE" id="PS50928">
    <property type="entry name" value="ABC_TM1"/>
    <property type="match status" value="1"/>
</dbReference>
<feature type="transmembrane region" description="Helical" evidence="7">
    <location>
        <begin position="208"/>
        <end position="230"/>
    </location>
</feature>
<evidence type="ECO:0000256" key="1">
    <source>
        <dbReference type="ARBA" id="ARBA00004651"/>
    </source>
</evidence>
<dbReference type="GeneID" id="98319096"/>
<dbReference type="CDD" id="cd06261">
    <property type="entry name" value="TM_PBP2"/>
    <property type="match status" value="1"/>
</dbReference>
<feature type="transmembrane region" description="Helical" evidence="7">
    <location>
        <begin position="124"/>
        <end position="149"/>
    </location>
</feature>
<feature type="transmembrane region" description="Helical" evidence="7">
    <location>
        <begin position="242"/>
        <end position="263"/>
    </location>
</feature>
<evidence type="ECO:0000256" key="5">
    <source>
        <dbReference type="ARBA" id="ARBA00022989"/>
    </source>
</evidence>
<dbReference type="Gene3D" id="1.10.3720.10">
    <property type="entry name" value="MetI-like"/>
    <property type="match status" value="1"/>
</dbReference>
<dbReference type="STRING" id="1423750.FC89_GL001075"/>
<dbReference type="InterPro" id="IPR050366">
    <property type="entry name" value="BP-dependent_transpt_permease"/>
</dbReference>
<gene>
    <name evidence="9" type="ORF">FC89_GL001075</name>
</gene>
<evidence type="ECO:0000313" key="9">
    <source>
        <dbReference type="EMBL" id="KRM06205.1"/>
    </source>
</evidence>
<comment type="caution">
    <text evidence="9">The sequence shown here is derived from an EMBL/GenBank/DDBJ whole genome shotgun (WGS) entry which is preliminary data.</text>
</comment>
<sequence>MKHITWQNEIRLLPFAIIIILIIFGPLIAPFDPNSQHMKSTLLTPLAHYANSGKLAILGTDELGRDIFSRILYGGQLSLLISIVAVLVSGTIGLIIGTISGYLQRFTDTFFMSLGDIQLSIPSILLAIVIISVFGSGIVNVIAVLSITGWVSTARVVRSRVIQLKETDFIQSAELMGLGHGIIIWHHVLPNVMNTFITQEILQISRMILFSASLSYLGVGVSLSTITWGGMINEGQNYLQSAWWIATIPGVCIAVVVVTINLFGEWLQNLLVA</sequence>
<keyword evidence="10" id="KW-1185">Reference proteome</keyword>
<feature type="transmembrane region" description="Helical" evidence="7">
    <location>
        <begin position="169"/>
        <end position="188"/>
    </location>
</feature>
<dbReference type="PATRIC" id="fig|1423750.3.peg.1100"/>
<evidence type="ECO:0000313" key="10">
    <source>
        <dbReference type="Proteomes" id="UP000051451"/>
    </source>
</evidence>
<proteinExistence type="inferred from homology"/>
<keyword evidence="3" id="KW-1003">Cell membrane</keyword>
<feature type="transmembrane region" description="Helical" evidence="7">
    <location>
        <begin position="79"/>
        <end position="103"/>
    </location>
</feature>
<keyword evidence="4 7" id="KW-0812">Transmembrane</keyword>
<comment type="subcellular location">
    <subcellularLocation>
        <location evidence="1 7">Cell membrane</location>
        <topology evidence="1 7">Multi-pass membrane protein</topology>
    </subcellularLocation>
</comment>
<dbReference type="AlphaFoldDB" id="A0A0R1VLK6"/>
<dbReference type="RefSeq" id="WP_057871817.1">
    <property type="nucleotide sequence ID" value="NZ_AZGB01000016.1"/>
</dbReference>